<keyword evidence="7" id="KW-1185">Reference proteome</keyword>
<dbReference type="Proteomes" id="UP000377595">
    <property type="component" value="Unassembled WGS sequence"/>
</dbReference>
<keyword evidence="4" id="KW-0862">Zinc</keyword>
<protein>
    <submittedName>
        <fullName evidence="6">Mycofactocin system creatininase family protein</fullName>
    </submittedName>
</protein>
<dbReference type="AlphaFoldDB" id="A0A5M3X790"/>
<dbReference type="EMBL" id="BLAF01000004">
    <property type="protein sequence ID" value="GES17545.1"/>
    <property type="molecule type" value="Genomic_DNA"/>
</dbReference>
<name>A0A5M3X790_9ACTN</name>
<comment type="similarity">
    <text evidence="5">Belongs to the creatininase superfamily.</text>
</comment>
<keyword evidence="3" id="KW-0378">Hydrolase</keyword>
<evidence type="ECO:0000313" key="7">
    <source>
        <dbReference type="Proteomes" id="UP000377595"/>
    </source>
</evidence>
<dbReference type="PANTHER" id="PTHR35005">
    <property type="entry name" value="3-DEHYDRO-SCYLLO-INOSOSE HYDROLASE"/>
    <property type="match status" value="1"/>
</dbReference>
<reference evidence="6 7" key="1">
    <citation type="submission" date="2019-10" db="EMBL/GenBank/DDBJ databases">
        <title>Whole genome shotgun sequence of Acrocarpospora pleiomorpha NBRC 16267.</title>
        <authorList>
            <person name="Ichikawa N."/>
            <person name="Kimura A."/>
            <person name="Kitahashi Y."/>
            <person name="Komaki H."/>
            <person name="Oguchi A."/>
        </authorList>
    </citation>
    <scope>NUCLEOTIDE SEQUENCE [LARGE SCALE GENOMIC DNA]</scope>
    <source>
        <strain evidence="6 7">NBRC 16267</strain>
    </source>
</reference>
<organism evidence="6 7">
    <name type="scientific">Acrocarpospora pleiomorpha</name>
    <dbReference type="NCBI Taxonomy" id="90975"/>
    <lineage>
        <taxon>Bacteria</taxon>
        <taxon>Bacillati</taxon>
        <taxon>Actinomycetota</taxon>
        <taxon>Actinomycetes</taxon>
        <taxon>Streptosporangiales</taxon>
        <taxon>Streptosporangiaceae</taxon>
        <taxon>Acrocarpospora</taxon>
    </lineage>
</organism>
<dbReference type="PANTHER" id="PTHR35005:SF1">
    <property type="entry name" value="2-AMINO-5-FORMYLAMINO-6-RIBOSYLAMINOPYRIMIDIN-4(3H)-ONE 5'-MONOPHOSPHATE DEFORMYLASE"/>
    <property type="match status" value="1"/>
</dbReference>
<dbReference type="GO" id="GO:0046872">
    <property type="term" value="F:metal ion binding"/>
    <property type="evidence" value="ECO:0007669"/>
    <property type="project" value="UniProtKB-KW"/>
</dbReference>
<accession>A0A5M3X790</accession>
<keyword evidence="2" id="KW-0479">Metal-binding</keyword>
<evidence type="ECO:0000256" key="5">
    <source>
        <dbReference type="ARBA" id="ARBA00024029"/>
    </source>
</evidence>
<comment type="cofactor">
    <cofactor evidence="1">
        <name>Zn(2+)</name>
        <dbReference type="ChEBI" id="CHEBI:29105"/>
    </cofactor>
</comment>
<dbReference type="InterPro" id="IPR024087">
    <property type="entry name" value="Creatininase-like_sf"/>
</dbReference>
<dbReference type="RefSeq" id="WP_155342698.1">
    <property type="nucleotide sequence ID" value="NZ_BAAAHM010000001.1"/>
</dbReference>
<evidence type="ECO:0000256" key="2">
    <source>
        <dbReference type="ARBA" id="ARBA00022723"/>
    </source>
</evidence>
<dbReference type="OrthoDB" id="9801445at2"/>
<gene>
    <name evidence="6" type="ORF">Aple_004400</name>
</gene>
<comment type="caution">
    <text evidence="6">The sequence shown here is derived from an EMBL/GenBank/DDBJ whole genome shotgun (WGS) entry which is preliminary data.</text>
</comment>
<sequence length="250" mass="25477">MPDEPGLADLPWAALPPAPAVLVPLGSTEQHGPHLPLHTDTTIATAVAEGAAARLRLARPGEPMLVAPAIAYGASGEHQGFPGTASIGTDALTLLLVELVRSLSLWAGRIVIVNGHGGNLRALAAAVPQMRDEGHDVAWAPCTDGGGDDTDAHAGRTETSLMLHLAPHLVDLSLAEPGTLAPLADLMPEIMARGVAGVSPSGVLGDPTSASPEEGRLILGRMAGDVAARILRGRADRGGHLRTDAATCPT</sequence>
<dbReference type="GO" id="GO:0009231">
    <property type="term" value="P:riboflavin biosynthetic process"/>
    <property type="evidence" value="ECO:0007669"/>
    <property type="project" value="TreeGrafter"/>
</dbReference>
<dbReference type="GO" id="GO:0016811">
    <property type="term" value="F:hydrolase activity, acting on carbon-nitrogen (but not peptide) bonds, in linear amides"/>
    <property type="evidence" value="ECO:0007669"/>
    <property type="project" value="TreeGrafter"/>
</dbReference>
<dbReference type="InterPro" id="IPR003785">
    <property type="entry name" value="Creatininase/forma_Hydrolase"/>
</dbReference>
<evidence type="ECO:0000256" key="1">
    <source>
        <dbReference type="ARBA" id="ARBA00001947"/>
    </source>
</evidence>
<dbReference type="Gene3D" id="3.40.50.10310">
    <property type="entry name" value="Creatininase"/>
    <property type="match status" value="1"/>
</dbReference>
<dbReference type="InterPro" id="IPR023871">
    <property type="entry name" value="MftE"/>
</dbReference>
<evidence type="ECO:0000256" key="4">
    <source>
        <dbReference type="ARBA" id="ARBA00022833"/>
    </source>
</evidence>
<dbReference type="SUPFAM" id="SSF102215">
    <property type="entry name" value="Creatininase"/>
    <property type="match status" value="1"/>
</dbReference>
<evidence type="ECO:0000256" key="3">
    <source>
        <dbReference type="ARBA" id="ARBA00022801"/>
    </source>
</evidence>
<dbReference type="NCBIfam" id="TIGR03964">
    <property type="entry name" value="mycofact_creat"/>
    <property type="match status" value="1"/>
</dbReference>
<proteinExistence type="inferred from homology"/>
<evidence type="ECO:0000313" key="6">
    <source>
        <dbReference type="EMBL" id="GES17545.1"/>
    </source>
</evidence>
<dbReference type="Pfam" id="PF02633">
    <property type="entry name" value="Creatininase"/>
    <property type="match status" value="1"/>
</dbReference>